<proteinExistence type="predicted"/>
<protein>
    <submittedName>
        <fullName evidence="2">Uncharacterized protein</fullName>
    </submittedName>
</protein>
<organism evidence="2 4">
    <name type="scientific">Didymodactylos carnosus</name>
    <dbReference type="NCBI Taxonomy" id="1234261"/>
    <lineage>
        <taxon>Eukaryota</taxon>
        <taxon>Metazoa</taxon>
        <taxon>Spiralia</taxon>
        <taxon>Gnathifera</taxon>
        <taxon>Rotifera</taxon>
        <taxon>Eurotatoria</taxon>
        <taxon>Bdelloidea</taxon>
        <taxon>Philodinida</taxon>
        <taxon>Philodinidae</taxon>
        <taxon>Didymodactylos</taxon>
    </lineage>
</organism>
<feature type="region of interest" description="Disordered" evidence="1">
    <location>
        <begin position="1"/>
        <end position="23"/>
    </location>
</feature>
<evidence type="ECO:0000256" key="1">
    <source>
        <dbReference type="SAM" id="MobiDB-lite"/>
    </source>
</evidence>
<gene>
    <name evidence="2" type="ORF">GPM918_LOCUS23737</name>
    <name evidence="3" type="ORF">SRO942_LOCUS23736</name>
</gene>
<feature type="compositionally biased region" description="Polar residues" evidence="1">
    <location>
        <begin position="1"/>
        <end position="22"/>
    </location>
</feature>
<dbReference type="AlphaFoldDB" id="A0A814WH24"/>
<comment type="caution">
    <text evidence="2">The sequence shown here is derived from an EMBL/GenBank/DDBJ whole genome shotgun (WGS) entry which is preliminary data.</text>
</comment>
<dbReference type="Proteomes" id="UP000681722">
    <property type="component" value="Unassembled WGS sequence"/>
</dbReference>
<reference evidence="2" key="1">
    <citation type="submission" date="2021-02" db="EMBL/GenBank/DDBJ databases">
        <authorList>
            <person name="Nowell W R."/>
        </authorList>
    </citation>
    <scope>NUCLEOTIDE SEQUENCE</scope>
</reference>
<keyword evidence="4" id="KW-1185">Reference proteome</keyword>
<dbReference type="EMBL" id="CAJNOQ010008588">
    <property type="protein sequence ID" value="CAF1201347.1"/>
    <property type="molecule type" value="Genomic_DNA"/>
</dbReference>
<accession>A0A814WH24</accession>
<dbReference type="Proteomes" id="UP000663829">
    <property type="component" value="Unassembled WGS sequence"/>
</dbReference>
<dbReference type="EMBL" id="CAJOBC010008589">
    <property type="protein sequence ID" value="CAF3965821.1"/>
    <property type="molecule type" value="Genomic_DNA"/>
</dbReference>
<name>A0A814WH24_9BILA</name>
<evidence type="ECO:0000313" key="3">
    <source>
        <dbReference type="EMBL" id="CAF3965821.1"/>
    </source>
</evidence>
<sequence length="117" mass="13167">MATHDQASLLANTTPQKDSTAPPSVKRLRFELLPEDVRTTFIEALKSDLMVQRAVADIVQTNPDSKEMKFLLYIEPNVTNATKTIHFVPQIFVTISNTLTKARTQKAKQFSALHNEL</sequence>
<evidence type="ECO:0000313" key="4">
    <source>
        <dbReference type="Proteomes" id="UP000663829"/>
    </source>
</evidence>
<evidence type="ECO:0000313" key="2">
    <source>
        <dbReference type="EMBL" id="CAF1201347.1"/>
    </source>
</evidence>